<dbReference type="PANTHER" id="PTHR10434:SF9">
    <property type="entry name" value="PHOSPHOLIPID_GLYCEROL ACYLTRANSFERASE DOMAIN-CONTAINING PROTEIN"/>
    <property type="match status" value="1"/>
</dbReference>
<keyword evidence="6" id="KW-1185">Reference proteome</keyword>
<sequence length="197" mass="21835">MTDIPKLIPRSSGRLSRLFGALVLKLLGWRIVGAFPNHSKFVAAVAPHTSNWDFFIAISVKLSLGVKIRFLGKHSIFIGPFGWLLKKLGGIPVERSHANGMVKQVSDIFYQSDSLILGIAPEGTRKKTPQWKSGFLHIAKSANVPIVPMALDYRTKTFVIMPAYYISEDIPEALKNIIALFDKNMAKYPNQVSGSEP</sequence>
<dbReference type="SMART" id="SM00563">
    <property type="entry name" value="PlsC"/>
    <property type="match status" value="1"/>
</dbReference>
<evidence type="ECO:0000313" key="5">
    <source>
        <dbReference type="EMBL" id="NOU51412.1"/>
    </source>
</evidence>
<dbReference type="RefSeq" id="WP_171626479.1">
    <property type="nucleotide sequence ID" value="NZ_JABBPG010000005.1"/>
</dbReference>
<gene>
    <name evidence="5" type="ORF">HG263_12820</name>
</gene>
<dbReference type="CDD" id="cd07988">
    <property type="entry name" value="LPLAT_ABO13168-like"/>
    <property type="match status" value="1"/>
</dbReference>
<organism evidence="5 6">
    <name type="scientific">Pseudoalteromonas caenipelagi</name>
    <dbReference type="NCBI Taxonomy" id="2726988"/>
    <lineage>
        <taxon>Bacteria</taxon>
        <taxon>Pseudomonadati</taxon>
        <taxon>Pseudomonadota</taxon>
        <taxon>Gammaproteobacteria</taxon>
        <taxon>Alteromonadales</taxon>
        <taxon>Pseudoalteromonadaceae</taxon>
        <taxon>Pseudoalteromonas</taxon>
    </lineage>
</organism>
<evidence type="ECO:0000313" key="6">
    <source>
        <dbReference type="Proteomes" id="UP000586305"/>
    </source>
</evidence>
<dbReference type="Pfam" id="PF01553">
    <property type="entry name" value="Acyltransferase"/>
    <property type="match status" value="1"/>
</dbReference>
<evidence type="ECO:0000256" key="1">
    <source>
        <dbReference type="ARBA" id="ARBA00005189"/>
    </source>
</evidence>
<dbReference type="GO" id="GO:0006654">
    <property type="term" value="P:phosphatidic acid biosynthetic process"/>
    <property type="evidence" value="ECO:0007669"/>
    <property type="project" value="TreeGrafter"/>
</dbReference>
<dbReference type="AlphaFoldDB" id="A0A849VDD4"/>
<keyword evidence="2 5" id="KW-0808">Transferase</keyword>
<dbReference type="InterPro" id="IPR002123">
    <property type="entry name" value="Plipid/glycerol_acylTrfase"/>
</dbReference>
<proteinExistence type="predicted"/>
<accession>A0A849VDD4</accession>
<name>A0A849VDD4_9GAMM</name>
<dbReference type="SUPFAM" id="SSF69593">
    <property type="entry name" value="Glycerol-3-phosphate (1)-acyltransferase"/>
    <property type="match status" value="1"/>
</dbReference>
<evidence type="ECO:0000256" key="3">
    <source>
        <dbReference type="ARBA" id="ARBA00023315"/>
    </source>
</evidence>
<evidence type="ECO:0000256" key="2">
    <source>
        <dbReference type="ARBA" id="ARBA00022679"/>
    </source>
</evidence>
<comment type="caution">
    <text evidence="5">The sequence shown here is derived from an EMBL/GenBank/DDBJ whole genome shotgun (WGS) entry which is preliminary data.</text>
</comment>
<evidence type="ECO:0000259" key="4">
    <source>
        <dbReference type="SMART" id="SM00563"/>
    </source>
</evidence>
<dbReference type="GO" id="GO:0003841">
    <property type="term" value="F:1-acylglycerol-3-phosphate O-acyltransferase activity"/>
    <property type="evidence" value="ECO:0007669"/>
    <property type="project" value="TreeGrafter"/>
</dbReference>
<feature type="domain" description="Phospholipid/glycerol acyltransferase" evidence="4">
    <location>
        <begin position="42"/>
        <end position="154"/>
    </location>
</feature>
<keyword evidence="3 5" id="KW-0012">Acyltransferase</keyword>
<reference evidence="5 6" key="1">
    <citation type="submission" date="2020-04" db="EMBL/GenBank/DDBJ databases">
        <title>Pseudoalteromonas caenipelagi sp. nov., isolated from a tidal flat.</title>
        <authorList>
            <person name="Park S."/>
            <person name="Yoon J.-H."/>
        </authorList>
    </citation>
    <scope>NUCLEOTIDE SEQUENCE [LARGE SCALE GENOMIC DNA]</scope>
    <source>
        <strain evidence="5 6">JBTF-M23</strain>
    </source>
</reference>
<comment type="pathway">
    <text evidence="1">Lipid metabolism.</text>
</comment>
<dbReference type="PANTHER" id="PTHR10434">
    <property type="entry name" value="1-ACYL-SN-GLYCEROL-3-PHOSPHATE ACYLTRANSFERASE"/>
    <property type="match status" value="1"/>
</dbReference>
<protein>
    <submittedName>
        <fullName evidence="5">Acyltransferase</fullName>
    </submittedName>
</protein>
<dbReference type="Proteomes" id="UP000586305">
    <property type="component" value="Unassembled WGS sequence"/>
</dbReference>
<dbReference type="EMBL" id="JABBPG010000005">
    <property type="protein sequence ID" value="NOU51412.1"/>
    <property type="molecule type" value="Genomic_DNA"/>
</dbReference>